<sequence>MTQSTTDTVGALKSFGYTSIFCAVIAVVTKTIWPSAYLEHLVISLGFGYSSVVSSLVVDRFWPQLSKLIVTGIAITCAMVIGTANAYWWLNDYETFSDLSQMKSVVILGFIFSAICFFYFYNHEQKLIAQKELETAKRIQSEQEKALVMSQLRHLQSQIEPHFLFNTLANVSALISQDPKAAQHMLEKLTDLLRGTLQNSRQETSTLGAELELVDAYLAIQTIRLGERLSYTINNSVNEEVTFAPLLLQPLVENAIQHGIEPKVDGGEISVEVSQKEQLMVIEVEDSGVGFANAPNSTGHGIGLENTKERLKALYGPQASLTIKQSTSGGVQAVIQVPFARVSS</sequence>
<organism evidence="3 4">
    <name type="scientific">Vibrio bivalvicida</name>
    <dbReference type="NCBI Taxonomy" id="1276888"/>
    <lineage>
        <taxon>Bacteria</taxon>
        <taxon>Pseudomonadati</taxon>
        <taxon>Pseudomonadota</taxon>
        <taxon>Gammaproteobacteria</taxon>
        <taxon>Vibrionales</taxon>
        <taxon>Vibrionaceae</taxon>
        <taxon>Vibrio</taxon>
        <taxon>Vibrio oreintalis group</taxon>
    </lineage>
</organism>
<proteinExistence type="predicted"/>
<accession>A0ABV4MIE3</accession>
<feature type="transmembrane region" description="Helical" evidence="1">
    <location>
        <begin position="102"/>
        <end position="121"/>
    </location>
</feature>
<evidence type="ECO:0000313" key="3">
    <source>
        <dbReference type="EMBL" id="MEZ8209339.1"/>
    </source>
</evidence>
<evidence type="ECO:0000259" key="2">
    <source>
        <dbReference type="PROSITE" id="PS50109"/>
    </source>
</evidence>
<evidence type="ECO:0000313" key="4">
    <source>
        <dbReference type="Proteomes" id="UP001569151"/>
    </source>
</evidence>
<dbReference type="EC" id="2.7.13.3" evidence="3"/>
<dbReference type="InterPro" id="IPR010559">
    <property type="entry name" value="Sig_transdc_His_kin_internal"/>
</dbReference>
<dbReference type="Pfam" id="PF02518">
    <property type="entry name" value="HATPase_c"/>
    <property type="match status" value="1"/>
</dbReference>
<dbReference type="InterPro" id="IPR050640">
    <property type="entry name" value="Bact_2-comp_sensor_kinase"/>
</dbReference>
<keyword evidence="3" id="KW-0418">Kinase</keyword>
<reference evidence="3 4" key="1">
    <citation type="submission" date="2024-06" db="EMBL/GenBank/DDBJ databases">
        <authorList>
            <person name="Steensen K."/>
            <person name="Seneca J."/>
            <person name="Bartlau N."/>
            <person name="Yu A.X."/>
            <person name="Polz M.F."/>
        </authorList>
    </citation>
    <scope>NUCLEOTIDE SEQUENCE [LARGE SCALE GENOMIC DNA]</scope>
    <source>
        <strain evidence="3 4">1F146</strain>
    </source>
</reference>
<dbReference type="Proteomes" id="UP001569151">
    <property type="component" value="Unassembled WGS sequence"/>
</dbReference>
<dbReference type="InterPro" id="IPR005467">
    <property type="entry name" value="His_kinase_dom"/>
</dbReference>
<keyword evidence="3" id="KW-0808">Transferase</keyword>
<keyword evidence="1" id="KW-0472">Membrane</keyword>
<dbReference type="SUPFAM" id="SSF55874">
    <property type="entry name" value="ATPase domain of HSP90 chaperone/DNA topoisomerase II/histidine kinase"/>
    <property type="match status" value="1"/>
</dbReference>
<dbReference type="Pfam" id="PF06580">
    <property type="entry name" value="His_kinase"/>
    <property type="match status" value="1"/>
</dbReference>
<dbReference type="GO" id="GO:0004673">
    <property type="term" value="F:protein histidine kinase activity"/>
    <property type="evidence" value="ECO:0007669"/>
    <property type="project" value="UniProtKB-EC"/>
</dbReference>
<gene>
    <name evidence="3" type="ORF">ACED39_11160</name>
</gene>
<dbReference type="PANTHER" id="PTHR34220">
    <property type="entry name" value="SENSOR HISTIDINE KINASE YPDA"/>
    <property type="match status" value="1"/>
</dbReference>
<keyword evidence="4" id="KW-1185">Reference proteome</keyword>
<keyword evidence="1" id="KW-1133">Transmembrane helix</keyword>
<dbReference type="InterPro" id="IPR003594">
    <property type="entry name" value="HATPase_dom"/>
</dbReference>
<protein>
    <submittedName>
        <fullName evidence="3">Sensor histidine kinase</fullName>
        <ecNumber evidence="3">2.7.13.3</ecNumber>
    </submittedName>
</protein>
<feature type="domain" description="Histidine kinase" evidence="2">
    <location>
        <begin position="247"/>
        <end position="341"/>
    </location>
</feature>
<feature type="transmembrane region" description="Helical" evidence="1">
    <location>
        <begin position="12"/>
        <end position="29"/>
    </location>
</feature>
<evidence type="ECO:0000256" key="1">
    <source>
        <dbReference type="SAM" id="Phobius"/>
    </source>
</evidence>
<dbReference type="PANTHER" id="PTHR34220:SF9">
    <property type="entry name" value="SIGNAL TRANSDUCTION HISTIDINE KINASE INTERNAL REGION DOMAIN-CONTAINING PROTEIN"/>
    <property type="match status" value="1"/>
</dbReference>
<feature type="transmembrane region" description="Helical" evidence="1">
    <location>
        <begin position="68"/>
        <end position="90"/>
    </location>
</feature>
<dbReference type="SMART" id="SM00387">
    <property type="entry name" value="HATPase_c"/>
    <property type="match status" value="1"/>
</dbReference>
<comment type="caution">
    <text evidence="3">The sequence shown here is derived from an EMBL/GenBank/DDBJ whole genome shotgun (WGS) entry which is preliminary data.</text>
</comment>
<keyword evidence="1" id="KW-0812">Transmembrane</keyword>
<dbReference type="Gene3D" id="3.30.565.10">
    <property type="entry name" value="Histidine kinase-like ATPase, C-terminal domain"/>
    <property type="match status" value="1"/>
</dbReference>
<dbReference type="EMBL" id="JBGOOS010000013">
    <property type="protein sequence ID" value="MEZ8209339.1"/>
    <property type="molecule type" value="Genomic_DNA"/>
</dbReference>
<dbReference type="PROSITE" id="PS50109">
    <property type="entry name" value="HIS_KIN"/>
    <property type="match status" value="1"/>
</dbReference>
<dbReference type="InterPro" id="IPR036890">
    <property type="entry name" value="HATPase_C_sf"/>
</dbReference>
<dbReference type="RefSeq" id="WP_371718996.1">
    <property type="nucleotide sequence ID" value="NZ_JBGOOF010000015.1"/>
</dbReference>
<name>A0ABV4MIE3_9VIBR</name>